<organism evidence="2 3">
    <name type="scientific">Mycoplasma ovis str. Michigan</name>
    <dbReference type="NCBI Taxonomy" id="1415773"/>
    <lineage>
        <taxon>Bacteria</taxon>
        <taxon>Bacillati</taxon>
        <taxon>Mycoplasmatota</taxon>
        <taxon>Mollicutes</taxon>
        <taxon>Mycoplasmataceae</taxon>
        <taxon>Mycoplasma</taxon>
    </lineage>
</organism>
<evidence type="ECO:0000313" key="2">
    <source>
        <dbReference type="EMBL" id="AHC40299.1"/>
    </source>
</evidence>
<name>A0ABM5P1F5_9MOLU</name>
<dbReference type="Proteomes" id="UP000018745">
    <property type="component" value="Chromosome"/>
</dbReference>
<feature type="transmembrane region" description="Helical" evidence="1">
    <location>
        <begin position="7"/>
        <end position="28"/>
    </location>
</feature>
<keyword evidence="1" id="KW-0472">Membrane</keyword>
<dbReference type="EMBL" id="CP006935">
    <property type="protein sequence ID" value="AHC40299.1"/>
    <property type="molecule type" value="Genomic_DNA"/>
</dbReference>
<evidence type="ECO:0000313" key="3">
    <source>
        <dbReference type="Proteomes" id="UP000018745"/>
    </source>
</evidence>
<keyword evidence="1" id="KW-1133">Transmembrane helix</keyword>
<sequence length="66" mass="7708">MKPSSKGILLLLMIHYCYFLVFSINEFISSIVNWIEPSDPREGIKFFFWGGSRDINYAKTINKAFL</sequence>
<protein>
    <submittedName>
        <fullName evidence="2">Uncharacterized protein</fullName>
    </submittedName>
</protein>
<proteinExistence type="predicted"/>
<gene>
    <name evidence="2" type="ORF">OVS_02190</name>
</gene>
<keyword evidence="3" id="KW-1185">Reference proteome</keyword>
<keyword evidence="1" id="KW-0812">Transmembrane</keyword>
<reference evidence="2 3" key="1">
    <citation type="journal article" date="2014" name="Genome Announc.">
        <title>Complete Genome Sequence of Mycoplasma ovis Strain Michigan, a Hemoplasma of Sheep with Two Distinct 16S rRNA Genes.</title>
        <authorList>
            <person name="Deshuillers P.L."/>
            <person name="Santos A.P."/>
            <person name="do Nascimento N.C."/>
            <person name="Hampel J.A."/>
            <person name="Bergin I.L."/>
            <person name="Dyson M.C."/>
            <person name="Messick J.B."/>
        </authorList>
    </citation>
    <scope>NUCLEOTIDE SEQUENCE [LARGE SCALE GENOMIC DNA]</scope>
    <source>
        <strain evidence="2 3">Michigan</strain>
    </source>
</reference>
<accession>A0ABM5P1F5</accession>
<evidence type="ECO:0000256" key="1">
    <source>
        <dbReference type="SAM" id="Phobius"/>
    </source>
</evidence>